<proteinExistence type="predicted"/>
<name>A0A0B2UN98_TOXCA</name>
<reference evidence="1 2" key="1">
    <citation type="submission" date="2014-11" db="EMBL/GenBank/DDBJ databases">
        <title>Genetic blueprint of the zoonotic pathogen Toxocara canis.</title>
        <authorList>
            <person name="Zhu X.-Q."/>
            <person name="Korhonen P.K."/>
            <person name="Cai H."/>
            <person name="Young N.D."/>
            <person name="Nejsum P."/>
            <person name="von Samson-Himmelstjerna G."/>
            <person name="Boag P.R."/>
            <person name="Tan P."/>
            <person name="Li Q."/>
            <person name="Min J."/>
            <person name="Yang Y."/>
            <person name="Wang X."/>
            <person name="Fang X."/>
            <person name="Hall R.S."/>
            <person name="Hofmann A."/>
            <person name="Sternberg P.W."/>
            <person name="Jex A.R."/>
            <person name="Gasser R.B."/>
        </authorList>
    </citation>
    <scope>NUCLEOTIDE SEQUENCE [LARGE SCALE GENOMIC DNA]</scope>
    <source>
        <strain evidence="1">PN_DK_2014</strain>
    </source>
</reference>
<keyword evidence="2" id="KW-1185">Reference proteome</keyword>
<evidence type="ECO:0000313" key="2">
    <source>
        <dbReference type="Proteomes" id="UP000031036"/>
    </source>
</evidence>
<evidence type="ECO:0000313" key="1">
    <source>
        <dbReference type="EMBL" id="KHN72491.1"/>
    </source>
</evidence>
<organism evidence="1 2">
    <name type="scientific">Toxocara canis</name>
    <name type="common">Canine roundworm</name>
    <dbReference type="NCBI Taxonomy" id="6265"/>
    <lineage>
        <taxon>Eukaryota</taxon>
        <taxon>Metazoa</taxon>
        <taxon>Ecdysozoa</taxon>
        <taxon>Nematoda</taxon>
        <taxon>Chromadorea</taxon>
        <taxon>Rhabditida</taxon>
        <taxon>Spirurina</taxon>
        <taxon>Ascaridomorpha</taxon>
        <taxon>Ascaridoidea</taxon>
        <taxon>Toxocaridae</taxon>
        <taxon>Toxocara</taxon>
    </lineage>
</organism>
<comment type="caution">
    <text evidence="1">The sequence shown here is derived from an EMBL/GenBank/DDBJ whole genome shotgun (WGS) entry which is preliminary data.</text>
</comment>
<sequence>MKMRRRGDDANGRMGEKLQLLVYSSNSKLLSVSVGLQQQIPAKRKSIHPRNCRLDRHFGTLHGFIGCLGTVAAATVKYFGFCRGEDVNGLCSERSTAAKEGPLSEAPIDDLVNTVEKYANQTFKIANAQTCDVGSHYHIIVATRQKYIRVFLEKFLTS</sequence>
<dbReference type="AlphaFoldDB" id="A0A0B2UN98"/>
<protein>
    <submittedName>
        <fullName evidence="1">Uncharacterized protein</fullName>
    </submittedName>
</protein>
<dbReference type="EMBL" id="JPKZ01003249">
    <property type="protein sequence ID" value="KHN72491.1"/>
    <property type="molecule type" value="Genomic_DNA"/>
</dbReference>
<accession>A0A0B2UN98</accession>
<dbReference type="Proteomes" id="UP000031036">
    <property type="component" value="Unassembled WGS sequence"/>
</dbReference>
<gene>
    <name evidence="1" type="ORF">Tcan_03151</name>
</gene>